<keyword evidence="3 6" id="KW-0732">Signal</keyword>
<sequence length="190" mass="19345">MLIPAAFTRGGAVAAAAATATLVAAAPAFAHDSVIGSDPEDKSVVSEFPDAVTLEFSGEIQDGFNTVALSREVNGQSEVVYSGEPEIDGRFVTLDLPADLDAQAGDYKVGYQIVSSDGHSTKGMTSFSFNPSGEATADASKDPVVDAADGMSTTMKVLLALAGVLVVAGAGFGALAKSRRISEADPDTQK</sequence>
<dbReference type="Pfam" id="PF04234">
    <property type="entry name" value="CopC"/>
    <property type="match status" value="1"/>
</dbReference>
<keyword evidence="5" id="KW-1133">Transmembrane helix</keyword>
<dbReference type="SUPFAM" id="SSF81296">
    <property type="entry name" value="E set domains"/>
    <property type="match status" value="1"/>
</dbReference>
<dbReference type="GO" id="GO:0005507">
    <property type="term" value="F:copper ion binding"/>
    <property type="evidence" value="ECO:0007669"/>
    <property type="project" value="InterPro"/>
</dbReference>
<dbReference type="EMBL" id="JACDTZ010000001">
    <property type="protein sequence ID" value="MBA5243852.1"/>
    <property type="molecule type" value="Genomic_DNA"/>
</dbReference>
<dbReference type="GO" id="GO:0030313">
    <property type="term" value="C:cell envelope"/>
    <property type="evidence" value="ECO:0007669"/>
    <property type="project" value="UniProtKB-SubCell"/>
</dbReference>
<dbReference type="AlphaFoldDB" id="A0A7W2EA82"/>
<dbReference type="GO" id="GO:0005886">
    <property type="term" value="C:plasma membrane"/>
    <property type="evidence" value="ECO:0007669"/>
    <property type="project" value="TreeGrafter"/>
</dbReference>
<keyword evidence="4" id="KW-0186">Copper</keyword>
<keyword evidence="9" id="KW-1185">Reference proteome</keyword>
<gene>
    <name evidence="8" type="ORF">H0193_03300</name>
</gene>
<evidence type="ECO:0000256" key="4">
    <source>
        <dbReference type="ARBA" id="ARBA00023008"/>
    </source>
</evidence>
<name>A0A7W2EA82_9CORY</name>
<feature type="domain" description="CopC" evidence="7">
    <location>
        <begin position="31"/>
        <end position="128"/>
    </location>
</feature>
<keyword evidence="5" id="KW-0472">Membrane</keyword>
<keyword evidence="5" id="KW-0812">Transmembrane</keyword>
<dbReference type="GO" id="GO:0042597">
    <property type="term" value="C:periplasmic space"/>
    <property type="evidence" value="ECO:0007669"/>
    <property type="project" value="InterPro"/>
</dbReference>
<evidence type="ECO:0000256" key="2">
    <source>
        <dbReference type="ARBA" id="ARBA00022723"/>
    </source>
</evidence>
<keyword evidence="2" id="KW-0479">Metal-binding</keyword>
<evidence type="ECO:0000313" key="9">
    <source>
        <dbReference type="Proteomes" id="UP000523682"/>
    </source>
</evidence>
<feature type="transmembrane region" description="Helical" evidence="5">
    <location>
        <begin position="157"/>
        <end position="176"/>
    </location>
</feature>
<comment type="caution">
    <text evidence="8">The sequence shown here is derived from an EMBL/GenBank/DDBJ whole genome shotgun (WGS) entry which is preliminary data.</text>
</comment>
<dbReference type="InterPro" id="IPR014755">
    <property type="entry name" value="Cu-Rt/internalin_Ig-like"/>
</dbReference>
<dbReference type="PANTHER" id="PTHR34820">
    <property type="entry name" value="INNER MEMBRANE PROTEIN YEBZ"/>
    <property type="match status" value="1"/>
</dbReference>
<evidence type="ECO:0000313" key="8">
    <source>
        <dbReference type="EMBL" id="MBA5243852.1"/>
    </source>
</evidence>
<dbReference type="InterPro" id="IPR007348">
    <property type="entry name" value="CopC_dom"/>
</dbReference>
<dbReference type="GO" id="GO:0006825">
    <property type="term" value="P:copper ion transport"/>
    <property type="evidence" value="ECO:0007669"/>
    <property type="project" value="InterPro"/>
</dbReference>
<evidence type="ECO:0000256" key="3">
    <source>
        <dbReference type="ARBA" id="ARBA00022729"/>
    </source>
</evidence>
<accession>A0A7W2EA82</accession>
<protein>
    <submittedName>
        <fullName evidence="8">Copper resistance protein CopC</fullName>
    </submittedName>
</protein>
<dbReference type="RefSeq" id="WP_181888544.1">
    <property type="nucleotide sequence ID" value="NZ_CP170998.1"/>
</dbReference>
<dbReference type="Proteomes" id="UP000523682">
    <property type="component" value="Unassembled WGS sequence"/>
</dbReference>
<dbReference type="PANTHER" id="PTHR34820:SF4">
    <property type="entry name" value="INNER MEMBRANE PROTEIN YEBZ"/>
    <property type="match status" value="1"/>
</dbReference>
<reference evidence="8 9" key="1">
    <citation type="submission" date="2020-07" db="EMBL/GenBank/DDBJ databases">
        <title>Draft genome and description of Corynebacterium haemomassiliense strain Marseile-Q3615 sp. nov.</title>
        <authorList>
            <person name="Boxberger M."/>
            <person name="La Scola B."/>
        </authorList>
    </citation>
    <scope>NUCLEOTIDE SEQUENCE [LARGE SCALE GENOMIC DNA]</scope>
    <source>
        <strain evidence="8 9">Marseille-Q3615</strain>
    </source>
</reference>
<organism evidence="8 9">
    <name type="scientific">Corynebacterium haemomassiliense</name>
    <dbReference type="NCBI Taxonomy" id="2754726"/>
    <lineage>
        <taxon>Bacteria</taxon>
        <taxon>Bacillati</taxon>
        <taxon>Actinomycetota</taxon>
        <taxon>Actinomycetes</taxon>
        <taxon>Mycobacteriales</taxon>
        <taxon>Corynebacteriaceae</taxon>
        <taxon>Corynebacterium</taxon>
    </lineage>
</organism>
<dbReference type="InterPro" id="IPR032694">
    <property type="entry name" value="CopC/D"/>
</dbReference>
<evidence type="ECO:0000256" key="5">
    <source>
        <dbReference type="SAM" id="Phobius"/>
    </source>
</evidence>
<evidence type="ECO:0000256" key="6">
    <source>
        <dbReference type="SAM" id="SignalP"/>
    </source>
</evidence>
<comment type="subcellular location">
    <subcellularLocation>
        <location evidence="1">Cell envelope</location>
    </subcellularLocation>
</comment>
<dbReference type="GO" id="GO:0046688">
    <property type="term" value="P:response to copper ion"/>
    <property type="evidence" value="ECO:0007669"/>
    <property type="project" value="InterPro"/>
</dbReference>
<feature type="chain" id="PRO_5030920734" evidence="6">
    <location>
        <begin position="31"/>
        <end position="190"/>
    </location>
</feature>
<dbReference type="InterPro" id="IPR014756">
    <property type="entry name" value="Ig_E-set"/>
</dbReference>
<evidence type="ECO:0000259" key="7">
    <source>
        <dbReference type="Pfam" id="PF04234"/>
    </source>
</evidence>
<feature type="signal peptide" evidence="6">
    <location>
        <begin position="1"/>
        <end position="30"/>
    </location>
</feature>
<evidence type="ECO:0000256" key="1">
    <source>
        <dbReference type="ARBA" id="ARBA00004196"/>
    </source>
</evidence>
<proteinExistence type="predicted"/>
<dbReference type="Gene3D" id="2.60.40.1220">
    <property type="match status" value="1"/>
</dbReference>